<feature type="region of interest" description="Disordered" evidence="1">
    <location>
        <begin position="185"/>
        <end position="290"/>
    </location>
</feature>
<feature type="compositionally biased region" description="Polar residues" evidence="1">
    <location>
        <begin position="779"/>
        <end position="789"/>
    </location>
</feature>
<organism evidence="3 4">
    <name type="scientific">Apatococcus lobatus</name>
    <dbReference type="NCBI Taxonomy" id="904363"/>
    <lineage>
        <taxon>Eukaryota</taxon>
        <taxon>Viridiplantae</taxon>
        <taxon>Chlorophyta</taxon>
        <taxon>core chlorophytes</taxon>
        <taxon>Trebouxiophyceae</taxon>
        <taxon>Chlorellales</taxon>
        <taxon>Chlorellaceae</taxon>
        <taxon>Apatococcus</taxon>
    </lineage>
</organism>
<keyword evidence="2" id="KW-1133">Transmembrane helix</keyword>
<feature type="compositionally biased region" description="Low complexity" evidence="1">
    <location>
        <begin position="725"/>
        <end position="741"/>
    </location>
</feature>
<feature type="region of interest" description="Disordered" evidence="1">
    <location>
        <begin position="628"/>
        <end position="674"/>
    </location>
</feature>
<evidence type="ECO:0000256" key="2">
    <source>
        <dbReference type="SAM" id="Phobius"/>
    </source>
</evidence>
<feature type="compositionally biased region" description="Low complexity" evidence="1">
    <location>
        <begin position="222"/>
        <end position="235"/>
    </location>
</feature>
<gene>
    <name evidence="3" type="ORF">WJX74_008482</name>
</gene>
<sequence length="969" mass="98268">MALAAQRDQFWTAKEVAAPQAFWIPAANAMDLAASLTRKAAVAAPSQMLAASAVLGLGNSCGLALELVASISDLVDEEEAQATLEKGLAQTLQLGLPTSMTVNLSLATFDFPMPHTLSEPFQQSPYSASSAMPSQPSSSATATSQAPMQTPQAQAPSPYHSSALAPAGSIQPAFRTLLALAAAGPTSGSSMLSSSASQAPAPSMALPSALTSPQASSPDTAVTSSRSTPPVSSGGHVYEPAPNKGGMLSPPPPLQLPGSPPPSAVSPAEGFSPDDDAGDGGDGGLLQPALSGQGQSVLQALVAISPPSRPGNVSFTAATAERLLDAALTARMPVGNLSLLEVLFVGRAGLCGNGICEVGEAGFNGTAGACPRDCPPAPDPCAVGASGEVCSSRGRCLNGVCDCFTGYGGKACNTCAAGFTRPQGLGMCIAEMGLEQASSAVAAAAALAAALAAAPAPTPAFADAETAPLQAAAPTAEATHAASSAAGKATAPAPGPARTAFQILQDIAAHTEELAAPVEAIPATAAPPPSLVPPTWHMQLVPAPAPSPTLAGTFVSSAAQADAQADQSGIDAWLHGRDRPIFIALLAVSGTLFLAIILAAVLCTICCCQRRKLRAAQQADRLAAALGGHPWHMPQHDKEGQRRASRGSSTAYGRGGWAIGSRSKPDSGMTSGNSMSLRDLYTGIGAQARPAVSGSASGDSTAPSMPFNPHTEEPAPDSPIAALHPQTQPGGQPTLQPGPTGRLQPTSETILGSHRWLQGQRPLEWGDGDEVTYDLSPPTGISSGISELSQIDEGRGCSEGAESEQRASWSLHGPGGLRGSGREMGQWTSPVVQNPLFAGTSSGMDLSSPTLDMSETPVLTEAESNRRDAPNAGRGLGFGTPQLVGNPAFTSGPELVSPACSEPEPDINRLQDIARPLSQHNLRIKALPEKWSPEPKTQGHLPSHPGQWTGADAGHFNQNGRGGWLVGLG</sequence>
<keyword evidence="2" id="KW-0812">Transmembrane</keyword>
<feature type="compositionally biased region" description="Low complexity" evidence="1">
    <location>
        <begin position="185"/>
        <end position="213"/>
    </location>
</feature>
<feature type="compositionally biased region" description="Low complexity" evidence="1">
    <location>
        <begin position="122"/>
        <end position="158"/>
    </location>
</feature>
<name>A0AAW1S3N9_9CHLO</name>
<keyword evidence="4" id="KW-1185">Reference proteome</keyword>
<feature type="region of interest" description="Disordered" evidence="1">
    <location>
        <begin position="860"/>
        <end position="880"/>
    </location>
</feature>
<dbReference type="Proteomes" id="UP001438707">
    <property type="component" value="Unassembled WGS sequence"/>
</dbReference>
<feature type="transmembrane region" description="Helical" evidence="2">
    <location>
        <begin position="581"/>
        <end position="608"/>
    </location>
</feature>
<keyword evidence="2" id="KW-0472">Membrane</keyword>
<feature type="compositionally biased region" description="Gly residues" evidence="1">
    <location>
        <begin position="960"/>
        <end position="969"/>
    </location>
</feature>
<feature type="region of interest" description="Disordered" evidence="1">
    <location>
        <begin position="779"/>
        <end position="814"/>
    </location>
</feature>
<accession>A0AAW1S3N9</accession>
<proteinExistence type="predicted"/>
<feature type="region of interest" description="Disordered" evidence="1">
    <location>
        <begin position="120"/>
        <end position="164"/>
    </location>
</feature>
<feature type="region of interest" description="Disordered" evidence="1">
    <location>
        <begin position="471"/>
        <end position="493"/>
    </location>
</feature>
<reference evidence="3 4" key="1">
    <citation type="journal article" date="2024" name="Nat. Commun.">
        <title>Phylogenomics reveals the evolutionary origins of lichenization in chlorophyte algae.</title>
        <authorList>
            <person name="Puginier C."/>
            <person name="Libourel C."/>
            <person name="Otte J."/>
            <person name="Skaloud P."/>
            <person name="Haon M."/>
            <person name="Grisel S."/>
            <person name="Petersen M."/>
            <person name="Berrin J.G."/>
            <person name="Delaux P.M."/>
            <person name="Dal Grande F."/>
            <person name="Keller J."/>
        </authorList>
    </citation>
    <scope>NUCLEOTIDE SEQUENCE [LARGE SCALE GENOMIC DNA]</scope>
    <source>
        <strain evidence="3 4">SAG 2145</strain>
    </source>
</reference>
<dbReference type="EMBL" id="JALJOS010000004">
    <property type="protein sequence ID" value="KAK9840369.1"/>
    <property type="molecule type" value="Genomic_DNA"/>
</dbReference>
<feature type="region of interest" description="Disordered" evidence="1">
    <location>
        <begin position="688"/>
        <end position="746"/>
    </location>
</feature>
<comment type="caution">
    <text evidence="3">The sequence shown here is derived from an EMBL/GenBank/DDBJ whole genome shotgun (WGS) entry which is preliminary data.</text>
</comment>
<feature type="compositionally biased region" description="Pro residues" evidence="1">
    <location>
        <begin position="249"/>
        <end position="264"/>
    </location>
</feature>
<dbReference type="AlphaFoldDB" id="A0AAW1S3N9"/>
<feature type="region of interest" description="Disordered" evidence="1">
    <location>
        <begin position="932"/>
        <end position="969"/>
    </location>
</feature>
<evidence type="ECO:0000313" key="4">
    <source>
        <dbReference type="Proteomes" id="UP001438707"/>
    </source>
</evidence>
<evidence type="ECO:0000256" key="1">
    <source>
        <dbReference type="SAM" id="MobiDB-lite"/>
    </source>
</evidence>
<feature type="compositionally biased region" description="Polar residues" evidence="1">
    <location>
        <begin position="694"/>
        <end position="703"/>
    </location>
</feature>
<evidence type="ECO:0000313" key="3">
    <source>
        <dbReference type="EMBL" id="KAK9840369.1"/>
    </source>
</evidence>
<evidence type="ECO:0008006" key="5">
    <source>
        <dbReference type="Google" id="ProtNLM"/>
    </source>
</evidence>
<protein>
    <recommendedName>
        <fullName evidence="5">EGF-like domain-containing protein</fullName>
    </recommendedName>
</protein>